<proteinExistence type="predicted"/>
<dbReference type="AlphaFoldDB" id="A0A0B3S2K7"/>
<dbReference type="EMBL" id="JSUQ01000008">
    <property type="protein sequence ID" value="KHQ53188.1"/>
    <property type="molecule type" value="Genomic_DNA"/>
</dbReference>
<reference evidence="1 2" key="1">
    <citation type="submission" date="2014-10" db="EMBL/GenBank/DDBJ databases">
        <title>Genome sequence of Ponticoccus sp. strain UMTAT08 isolated from clonal culture of toxic dinoflagellate Alexandrium tamiyavanichii.</title>
        <authorList>
            <person name="Gan H.Y."/>
            <person name="Muhd D.-D."/>
            <person name="Mohd Noor M.E."/>
            <person name="Yeong Y.S."/>
            <person name="Usup G."/>
        </authorList>
    </citation>
    <scope>NUCLEOTIDE SEQUENCE [LARGE SCALE GENOMIC DNA]</scope>
    <source>
        <strain evidence="1 2">UMTAT08</strain>
    </source>
</reference>
<accession>A0A0B3S2K7</accession>
<evidence type="ECO:0000313" key="1">
    <source>
        <dbReference type="EMBL" id="KHQ53188.1"/>
    </source>
</evidence>
<sequence>MFSNVGCISVAEIYNDAKTWDVRGGRKLSAIDFIEYAVAQKSFTLCTPQGGTLMAAPQMFLRHRTIRERFLHIHPAVSASSFMVSKAALDGKAEPALAQVSEIQTKINSGEISRPASGVVPEFREAVLHYAHLARLQEIFSPLDGCSLQLSLQDRPRNYSDVENPRFESVKPDEMSDRDILQEIIGLARSGERLTRD</sequence>
<name>A0A0B3S2K7_9RHOB</name>
<comment type="caution">
    <text evidence="1">The sequence shown here is derived from an EMBL/GenBank/DDBJ whole genome shotgun (WGS) entry which is preliminary data.</text>
</comment>
<protein>
    <submittedName>
        <fullName evidence="1">Uncharacterized protein</fullName>
    </submittedName>
</protein>
<organism evidence="1 2">
    <name type="scientific">Mameliella alba</name>
    <dbReference type="NCBI Taxonomy" id="561184"/>
    <lineage>
        <taxon>Bacteria</taxon>
        <taxon>Pseudomonadati</taxon>
        <taxon>Pseudomonadota</taxon>
        <taxon>Alphaproteobacteria</taxon>
        <taxon>Rhodobacterales</taxon>
        <taxon>Roseobacteraceae</taxon>
        <taxon>Mameliella</taxon>
    </lineage>
</organism>
<keyword evidence="2" id="KW-1185">Reference proteome</keyword>
<evidence type="ECO:0000313" key="2">
    <source>
        <dbReference type="Proteomes" id="UP000030960"/>
    </source>
</evidence>
<dbReference type="Proteomes" id="UP000030960">
    <property type="component" value="Unassembled WGS sequence"/>
</dbReference>
<gene>
    <name evidence="1" type="ORF">OA50_02215</name>
</gene>